<dbReference type="InterPro" id="IPR020807">
    <property type="entry name" value="PKS_DH"/>
</dbReference>
<gene>
    <name evidence="12" type="ORF">JX265_010875</name>
</gene>
<dbReference type="GO" id="GO:0016491">
    <property type="term" value="F:oxidoreductase activity"/>
    <property type="evidence" value="ECO:0007669"/>
    <property type="project" value="UniProtKB-KW"/>
</dbReference>
<feature type="active site" description="Proton acceptor; for dehydratase activity" evidence="7">
    <location>
        <position position="1009"/>
    </location>
</feature>
<dbReference type="InterPro" id="IPR014030">
    <property type="entry name" value="Ketoacyl_synth_N"/>
</dbReference>
<dbReference type="InterPro" id="IPR006162">
    <property type="entry name" value="Ppantetheine_attach_site"/>
</dbReference>
<dbReference type="Proteomes" id="UP000829685">
    <property type="component" value="Unassembled WGS sequence"/>
</dbReference>
<dbReference type="CDD" id="cd02440">
    <property type="entry name" value="AdoMet_MTases"/>
    <property type="match status" value="1"/>
</dbReference>
<dbReference type="CDD" id="cd00833">
    <property type="entry name" value="PKS"/>
    <property type="match status" value="1"/>
</dbReference>
<dbReference type="Pfam" id="PF23114">
    <property type="entry name" value="NAD-bd_HRPKS_sdrA"/>
    <property type="match status" value="1"/>
</dbReference>
<dbReference type="InterPro" id="IPR013968">
    <property type="entry name" value="PKS_KR"/>
</dbReference>
<dbReference type="Pfam" id="PF14765">
    <property type="entry name" value="PS-DH"/>
    <property type="match status" value="1"/>
</dbReference>
<feature type="active site" description="Proton donor; for dehydratase activity" evidence="7">
    <location>
        <position position="1187"/>
    </location>
</feature>
<evidence type="ECO:0000256" key="6">
    <source>
        <dbReference type="ARBA" id="ARBA00023315"/>
    </source>
</evidence>
<evidence type="ECO:0008006" key="14">
    <source>
        <dbReference type="Google" id="ProtNLM"/>
    </source>
</evidence>
<dbReference type="InterPro" id="IPR057326">
    <property type="entry name" value="KR_dom"/>
</dbReference>
<evidence type="ECO:0000256" key="8">
    <source>
        <dbReference type="SAM" id="MobiDB-lite"/>
    </source>
</evidence>
<keyword evidence="1" id="KW-0596">Phosphopantetheine</keyword>
<dbReference type="PROSITE" id="PS00012">
    <property type="entry name" value="PHOSPHOPANTETHEINE"/>
    <property type="match status" value="1"/>
</dbReference>
<dbReference type="Gene3D" id="3.40.50.150">
    <property type="entry name" value="Vaccinia Virus protein VP39"/>
    <property type="match status" value="1"/>
</dbReference>
<evidence type="ECO:0000256" key="5">
    <source>
        <dbReference type="ARBA" id="ARBA00023268"/>
    </source>
</evidence>
<keyword evidence="2" id="KW-0597">Phosphoprotein</keyword>
<dbReference type="InterPro" id="IPR032821">
    <property type="entry name" value="PKS_assoc"/>
</dbReference>
<feature type="compositionally biased region" description="Basic and acidic residues" evidence="8">
    <location>
        <begin position="431"/>
        <end position="441"/>
    </location>
</feature>
<dbReference type="GO" id="GO:0004312">
    <property type="term" value="F:fatty acid synthase activity"/>
    <property type="evidence" value="ECO:0007669"/>
    <property type="project" value="TreeGrafter"/>
</dbReference>
<dbReference type="SMART" id="SM00822">
    <property type="entry name" value="PKS_KR"/>
    <property type="match status" value="1"/>
</dbReference>
<dbReference type="InterPro" id="IPR049551">
    <property type="entry name" value="PKS_DH_C"/>
</dbReference>
<dbReference type="SUPFAM" id="SSF55048">
    <property type="entry name" value="Probable ACP-binding domain of malonyl-CoA ACP transacylase"/>
    <property type="match status" value="1"/>
</dbReference>
<evidence type="ECO:0000256" key="1">
    <source>
        <dbReference type="ARBA" id="ARBA00022450"/>
    </source>
</evidence>
<dbReference type="Gene3D" id="3.40.366.10">
    <property type="entry name" value="Malonyl-Coenzyme A Acyl Carrier Protein, domain 2"/>
    <property type="match status" value="1"/>
</dbReference>
<accession>A0A9P9WDL8</accession>
<dbReference type="InterPro" id="IPR016039">
    <property type="entry name" value="Thiolase-like"/>
</dbReference>
<dbReference type="PROSITE" id="PS52004">
    <property type="entry name" value="KS3_2"/>
    <property type="match status" value="1"/>
</dbReference>
<dbReference type="InterPro" id="IPR049900">
    <property type="entry name" value="PKS_mFAS_DH"/>
</dbReference>
<dbReference type="GO" id="GO:0006633">
    <property type="term" value="P:fatty acid biosynthetic process"/>
    <property type="evidence" value="ECO:0007669"/>
    <property type="project" value="TreeGrafter"/>
</dbReference>
<feature type="domain" description="Carrier" evidence="9">
    <location>
        <begin position="2126"/>
        <end position="2208"/>
    </location>
</feature>
<dbReference type="InterPro" id="IPR056501">
    <property type="entry name" value="NAD-bd_HRPKS_sdrA"/>
</dbReference>
<dbReference type="Gene3D" id="3.10.129.110">
    <property type="entry name" value="Polyketide synthase dehydratase"/>
    <property type="match status" value="1"/>
</dbReference>
<dbReference type="Pfam" id="PF23297">
    <property type="entry name" value="ACP_SdgA_C"/>
    <property type="match status" value="1"/>
</dbReference>
<dbReference type="Pfam" id="PF00109">
    <property type="entry name" value="ketoacyl-synt"/>
    <property type="match status" value="2"/>
</dbReference>
<dbReference type="InterPro" id="IPR016036">
    <property type="entry name" value="Malonyl_transacylase_ACP-bd"/>
</dbReference>
<protein>
    <recommendedName>
        <fullName evidence="14">Polyketide synthase</fullName>
    </recommendedName>
</protein>
<dbReference type="SUPFAM" id="SSF53335">
    <property type="entry name" value="S-adenosyl-L-methionine-dependent methyltransferases"/>
    <property type="match status" value="1"/>
</dbReference>
<dbReference type="Pfam" id="PF22621">
    <property type="entry name" value="CurL-like_PKS_C"/>
    <property type="match status" value="1"/>
</dbReference>
<dbReference type="CDD" id="cd05274">
    <property type="entry name" value="KR_FAS_SDR_x"/>
    <property type="match status" value="1"/>
</dbReference>
<evidence type="ECO:0000256" key="7">
    <source>
        <dbReference type="PROSITE-ProRule" id="PRU01363"/>
    </source>
</evidence>
<feature type="region of interest" description="Disordered" evidence="8">
    <location>
        <begin position="426"/>
        <end position="452"/>
    </location>
</feature>
<feature type="domain" description="Ketosynthase family 3 (KS3)" evidence="10">
    <location>
        <begin position="6"/>
        <end position="412"/>
    </location>
</feature>
<dbReference type="Pfam" id="PF00698">
    <property type="entry name" value="Acyl_transf_1"/>
    <property type="match status" value="1"/>
</dbReference>
<keyword evidence="3" id="KW-0808">Transferase</keyword>
<dbReference type="InterPro" id="IPR036736">
    <property type="entry name" value="ACP-like_sf"/>
</dbReference>
<dbReference type="PROSITE" id="PS50075">
    <property type="entry name" value="CARRIER"/>
    <property type="match status" value="1"/>
</dbReference>
<evidence type="ECO:0000313" key="13">
    <source>
        <dbReference type="Proteomes" id="UP000829685"/>
    </source>
</evidence>
<dbReference type="PANTHER" id="PTHR43775:SF29">
    <property type="entry name" value="ASPERFURANONE POLYKETIDE SYNTHASE AFOG-RELATED"/>
    <property type="match status" value="1"/>
</dbReference>
<dbReference type="SUPFAM" id="SSF51735">
    <property type="entry name" value="NAD(P)-binding Rossmann-fold domains"/>
    <property type="match status" value="1"/>
</dbReference>
<keyword evidence="5" id="KW-0511">Multifunctional enzyme</keyword>
<dbReference type="Gene3D" id="3.40.50.720">
    <property type="entry name" value="NAD(P)-binding Rossmann-like Domain"/>
    <property type="match status" value="1"/>
</dbReference>
<keyword evidence="6" id="KW-0012">Acyltransferase</keyword>
<dbReference type="SMART" id="SM00827">
    <property type="entry name" value="PKS_AT"/>
    <property type="match status" value="1"/>
</dbReference>
<dbReference type="SUPFAM" id="SSF53901">
    <property type="entry name" value="Thiolase-like"/>
    <property type="match status" value="1"/>
</dbReference>
<dbReference type="InterPro" id="IPR009081">
    <property type="entry name" value="PP-bd_ACP"/>
</dbReference>
<dbReference type="Pfam" id="PF08659">
    <property type="entry name" value="KR"/>
    <property type="match status" value="1"/>
</dbReference>
<proteinExistence type="predicted"/>
<dbReference type="SMART" id="SM00826">
    <property type="entry name" value="PKS_DH"/>
    <property type="match status" value="1"/>
</dbReference>
<dbReference type="Gene3D" id="3.40.47.10">
    <property type="match status" value="1"/>
</dbReference>
<name>A0A9P9WDL8_9PEZI</name>
<dbReference type="GO" id="GO:0030639">
    <property type="term" value="P:polyketide biosynthetic process"/>
    <property type="evidence" value="ECO:0007669"/>
    <property type="project" value="UniProtKB-ARBA"/>
</dbReference>
<organism evidence="12 13">
    <name type="scientific">Neoarthrinium moseri</name>
    <dbReference type="NCBI Taxonomy" id="1658444"/>
    <lineage>
        <taxon>Eukaryota</taxon>
        <taxon>Fungi</taxon>
        <taxon>Dikarya</taxon>
        <taxon>Ascomycota</taxon>
        <taxon>Pezizomycotina</taxon>
        <taxon>Sordariomycetes</taxon>
        <taxon>Xylariomycetidae</taxon>
        <taxon>Amphisphaeriales</taxon>
        <taxon>Apiosporaceae</taxon>
        <taxon>Neoarthrinium</taxon>
    </lineage>
</organism>
<evidence type="ECO:0000259" key="9">
    <source>
        <dbReference type="PROSITE" id="PS50075"/>
    </source>
</evidence>
<dbReference type="InterPro" id="IPR001227">
    <property type="entry name" value="Ac_transferase_dom_sf"/>
</dbReference>
<dbReference type="InterPro" id="IPR013217">
    <property type="entry name" value="Methyltransf_12"/>
</dbReference>
<keyword evidence="4" id="KW-0560">Oxidoreductase</keyword>
<dbReference type="EMBL" id="JAFIMR010000037">
    <property type="protein sequence ID" value="KAI1858207.1"/>
    <property type="molecule type" value="Genomic_DNA"/>
</dbReference>
<reference evidence="12" key="1">
    <citation type="submission" date="2021-03" db="EMBL/GenBank/DDBJ databases">
        <title>Revisited historic fungal species revealed as producer of novel bioactive compounds through whole genome sequencing and comparative genomics.</title>
        <authorList>
            <person name="Vignolle G.A."/>
            <person name="Hochenegger N."/>
            <person name="Mach R.L."/>
            <person name="Mach-Aigner A.R."/>
            <person name="Javad Rahimi M."/>
            <person name="Salim K.A."/>
            <person name="Chan C.M."/>
            <person name="Lim L.B.L."/>
            <person name="Cai F."/>
            <person name="Druzhinina I.S."/>
            <person name="U'Ren J.M."/>
            <person name="Derntl C."/>
        </authorList>
    </citation>
    <scope>NUCLEOTIDE SEQUENCE</scope>
    <source>
        <strain evidence="12">TUCIM 5799</strain>
    </source>
</reference>
<comment type="caution">
    <text evidence="12">The sequence shown here is derived from an EMBL/GenBank/DDBJ whole genome shotgun (WGS) entry which is preliminary data.</text>
</comment>
<dbReference type="InterPro" id="IPR020806">
    <property type="entry name" value="PKS_PP-bd"/>
</dbReference>
<dbReference type="InterPro" id="IPR050091">
    <property type="entry name" value="PKS_NRPS_Biosynth_Enz"/>
</dbReference>
<dbReference type="SUPFAM" id="SSF52151">
    <property type="entry name" value="FabD/lysophospholipase-like"/>
    <property type="match status" value="1"/>
</dbReference>
<dbReference type="PANTHER" id="PTHR43775">
    <property type="entry name" value="FATTY ACID SYNTHASE"/>
    <property type="match status" value="1"/>
</dbReference>
<evidence type="ECO:0000256" key="4">
    <source>
        <dbReference type="ARBA" id="ARBA00023002"/>
    </source>
</evidence>
<dbReference type="InterPro" id="IPR016035">
    <property type="entry name" value="Acyl_Trfase/lysoPLipase"/>
</dbReference>
<dbReference type="Gene3D" id="3.30.70.3290">
    <property type="match status" value="1"/>
</dbReference>
<dbReference type="InterPro" id="IPR049552">
    <property type="entry name" value="PKS_DH_N"/>
</dbReference>
<dbReference type="Gene3D" id="1.10.1200.10">
    <property type="entry name" value="ACP-like"/>
    <property type="match status" value="1"/>
</dbReference>
<sequence length="2212" mass="240941">MKGTKSTPIAIIGMACRFPGQVDTPEKLWDVCASARNTWSEWPKPRLNERVFHHPQAEHLGTFHSRGGHFLDQDPSLWDASFFNFTADMAKAMDPQVRILLETAFEAFQTAGLPLEKVAGSQTAVFAGSMFRDYHDLLMKDTENLPRYHVTGNAAAFTANRLSHFFDLRGPSSIRTGESKMAVVGGANLILHPGSSMSLSNLGLTGHDGKSYSFDARAQGYGRGEGIACLVLKPLEDAIRDGDPIRAVIRETGMNQDGRTQTITTPSPKAQEELILSCYDRAGLDPKDTTYVEAHGTGTIAGDRIELGALGAIIGKGKSADDPLYVGSVKANFGHTESTSGLAAVIKVAMMLEQGQIPPQALFENHNPRIDFKALNIKIPTELTPWPENKLRRVSISNFGAGGANTHVIIEDARYFLSVTREANGSAANQDSEHTNDHVDETSQTPPTTPTRTKLFEESLSSGHRLVTDLQLNGVPDTPPKSPVKAANHDDDIAAITSSSTIVTLSARDETSLRNYVSKLADFLDNADPTWTLLDLAYTLNQKRSHFPWRVAAQGSTISELRDTFRTGPLKPLNASQVPRLGFVFTGQGAQWYAMGRELIYTYPTFAETMKKGGDFMRSLGAQWDPIEELSRSKEDTKLNHPYLSFPMSVLLQLALVQLLQSWGISPTATTGHSSGEISAAYAAGALSFEQALAVAYIRGRLTSDFVESGAAKGGMMAVATSKEKATEYIQAVQTNGTAVIACINSPSSITISGDLGTLERIEAAATADNILARRLKVPAAYHSAEMEALAESYLNALNPHFEGESPSSFTATFSSPVTGALVEGLAVLCDPSHWVRNMVQPVLFDDSLSAMITSNGSAKARNKSSNVDILVELGPHGTLQGPIRQILDGMGLQAMKSNVTTCLKRGEDAARTVKELAMLLHCKGSRVDLEKINFPAKQGAFTVIRDLPVYQWNHSVSYWDAPISTNDYLQRNHARHDLLGVRVQGLNPEQAIWRNTIRLSDLPWLQHHVVQSEILYPAAGLMVMVAEAMRQLNPLADEMENGYRLSEVDLSKAVIIPNSQDALEIQLVIRSSSSQISTEEEIREFVFYSRNRSGDWTKHCQGKVSKAPSQLKSSPAPGLGLVPMDLGHFYNFVERTGPTLGQPFRNVTKLAGGGRAAEATITVPDNLAMMPYAHQSDNFIHPTTLDACFHPAWATLPEAIARKLGLSVPRSIENLFISPNVPSTPGAELGLTVSLEEASHESFKVSISLFLSEDPIRAPIVQIDGLQMVSIAPNPGPSPTDDLMLLETVWQPSLDLLSAGDLQNRITEAPSPTEVIVFDELQTATVNVIHDALQQLTPEVENNLEWHLKKYVSWMRAQDKEFYAARAIQDPQTKLDLYSRVTPSCVNGRMLDLVAKNLPNFLTKEADPLEVMAKDGFLSEYYANMIKLTRCLNHVEKYVKLFAHQNPGARILEIGAGTGSCTEPALRGLSENSDEGALLAEKYVFTDVSAGFFEAAGKRFKPFASQMQFQKLDIERDPLEQGFEAGDYDLVISCNCLHATTSLDQTLKNVRKLMKPGGKLLLLETTTPHLDQSLTFGLFAGWWLSEEQERKDSPLLSAPRWSGFLANAGFSGVDVALGDAGSADVSNYSAMVATAFEQPAVNGAWHPKSISLLRLSSVTPTSSEKSLDLLKDSVAASTGADVSVIEIGQPIPKDTQCVCIVALDSDVLATMTAQVFDQLKQALLQTEKVLWISAGATHDTIAPAAALHTGLLRTLRMEHGVEKYTSFDLDTNLDIAHPDAISGICKVLGLMESREQDDPDYELAQREGEILLPRLRRSTSLIRELARLQEQEVDINGQEIAEARPNTIELDSRAAYLVIGGLTGVGREILRWLAYRGAKNLVLVSRSAGQKNTEELQAEMRRMGVKLIPCACDISNQTDLERFIGLCRAFMPIRGVINSSLALEDSAFDSMTLDQWNVPLGAKYHGTRNLDGLFRDSDLQFFIMLSSVTGVLGSHGQANYTAGSTYQDAIARSRVARGLPGVSIDLGTVLGAGYVARTEGVAERAGKAGWRAHTVAEVLRLVELAMCNPRQREIVAGVAGWTAPEHVAWRNERRFTALPIRVGDDSSRAPAKDTNVASLRDRLKGATLDSAPIILADALTIRLADMFVIPASDINQSQPLSALGVDSLVAVELRNWLSSNVASTVTIFDVTQSSSLFELAEKVAVKSQKGS</sequence>
<evidence type="ECO:0000313" key="12">
    <source>
        <dbReference type="EMBL" id="KAI1858207.1"/>
    </source>
</evidence>
<evidence type="ECO:0000259" key="11">
    <source>
        <dbReference type="PROSITE" id="PS52019"/>
    </source>
</evidence>
<dbReference type="InterPro" id="IPR014031">
    <property type="entry name" value="Ketoacyl_synth_C"/>
</dbReference>
<dbReference type="SMART" id="SM00825">
    <property type="entry name" value="PKS_KS"/>
    <property type="match status" value="1"/>
</dbReference>
<dbReference type="Pfam" id="PF16197">
    <property type="entry name" value="KAsynt_C_assoc"/>
    <property type="match status" value="1"/>
</dbReference>
<feature type="region of interest" description="N-terminal hotdog fold" evidence="7">
    <location>
        <begin position="977"/>
        <end position="1112"/>
    </location>
</feature>
<keyword evidence="13" id="KW-1185">Reference proteome</keyword>
<dbReference type="GO" id="GO:0031177">
    <property type="term" value="F:phosphopantetheine binding"/>
    <property type="evidence" value="ECO:0007669"/>
    <property type="project" value="InterPro"/>
</dbReference>
<dbReference type="InterPro" id="IPR014043">
    <property type="entry name" value="Acyl_transferase_dom"/>
</dbReference>
<dbReference type="Pfam" id="PF08242">
    <property type="entry name" value="Methyltransf_12"/>
    <property type="match status" value="1"/>
</dbReference>
<dbReference type="Pfam" id="PF21089">
    <property type="entry name" value="PKS_DH_N"/>
    <property type="match status" value="1"/>
</dbReference>
<evidence type="ECO:0000256" key="3">
    <source>
        <dbReference type="ARBA" id="ARBA00022679"/>
    </source>
</evidence>
<dbReference type="InterPro" id="IPR029063">
    <property type="entry name" value="SAM-dependent_MTases_sf"/>
</dbReference>
<dbReference type="InterPro" id="IPR042104">
    <property type="entry name" value="PKS_dehydratase_sf"/>
</dbReference>
<dbReference type="SMART" id="SM00823">
    <property type="entry name" value="PKS_PP"/>
    <property type="match status" value="1"/>
</dbReference>
<feature type="domain" description="PKS/mFAS DH" evidence="11">
    <location>
        <begin position="977"/>
        <end position="1278"/>
    </location>
</feature>
<dbReference type="InterPro" id="IPR036291">
    <property type="entry name" value="NAD(P)-bd_dom_sf"/>
</dbReference>
<feature type="region of interest" description="C-terminal hotdog fold" evidence="7">
    <location>
        <begin position="1122"/>
        <end position="1278"/>
    </location>
</feature>
<dbReference type="PROSITE" id="PS51257">
    <property type="entry name" value="PROKAR_LIPOPROTEIN"/>
    <property type="match status" value="1"/>
</dbReference>
<dbReference type="InterPro" id="IPR020841">
    <property type="entry name" value="PKS_Beta-ketoAc_synthase_dom"/>
</dbReference>
<dbReference type="Pfam" id="PF02801">
    <property type="entry name" value="Ketoacyl-synt_C"/>
    <property type="match status" value="1"/>
</dbReference>
<evidence type="ECO:0000256" key="2">
    <source>
        <dbReference type="ARBA" id="ARBA00022553"/>
    </source>
</evidence>
<dbReference type="SUPFAM" id="SSF47336">
    <property type="entry name" value="ACP-like"/>
    <property type="match status" value="1"/>
</dbReference>
<evidence type="ECO:0000259" key="10">
    <source>
        <dbReference type="PROSITE" id="PS52004"/>
    </source>
</evidence>
<dbReference type="PROSITE" id="PS52019">
    <property type="entry name" value="PKS_MFAS_DH"/>
    <property type="match status" value="1"/>
</dbReference>